<feature type="region of interest" description="Disordered" evidence="1">
    <location>
        <begin position="65"/>
        <end position="90"/>
    </location>
</feature>
<evidence type="ECO:0008006" key="4">
    <source>
        <dbReference type="Google" id="ProtNLM"/>
    </source>
</evidence>
<organism evidence="2 3">
    <name type="scientific">Streptosporangium vulgare</name>
    <dbReference type="NCBI Taxonomy" id="46190"/>
    <lineage>
        <taxon>Bacteria</taxon>
        <taxon>Bacillati</taxon>
        <taxon>Actinomycetota</taxon>
        <taxon>Actinomycetes</taxon>
        <taxon>Streptosporangiales</taxon>
        <taxon>Streptosporangiaceae</taxon>
        <taxon>Streptosporangium</taxon>
    </lineage>
</organism>
<accession>A0ABV5TQ88</accession>
<comment type="caution">
    <text evidence="2">The sequence shown here is derived from an EMBL/GenBank/DDBJ whole genome shotgun (WGS) entry which is preliminary data.</text>
</comment>
<reference evidence="2 3" key="1">
    <citation type="submission" date="2024-09" db="EMBL/GenBank/DDBJ databases">
        <authorList>
            <person name="Sun Q."/>
            <person name="Mori K."/>
        </authorList>
    </citation>
    <scope>NUCLEOTIDE SEQUENCE [LARGE SCALE GENOMIC DNA]</scope>
    <source>
        <strain evidence="2 3">JCM 3028</strain>
    </source>
</reference>
<proteinExistence type="predicted"/>
<gene>
    <name evidence="2" type="ORF">ACFFRH_37850</name>
</gene>
<dbReference type="RefSeq" id="WP_344747721.1">
    <property type="nucleotide sequence ID" value="NZ_BAAAWW010000136.1"/>
</dbReference>
<evidence type="ECO:0000313" key="2">
    <source>
        <dbReference type="EMBL" id="MFB9681276.1"/>
    </source>
</evidence>
<evidence type="ECO:0000313" key="3">
    <source>
        <dbReference type="Proteomes" id="UP001589610"/>
    </source>
</evidence>
<protein>
    <recommendedName>
        <fullName evidence="4">Helix-turn-helix domain-containing protein</fullName>
    </recommendedName>
</protein>
<dbReference type="EMBL" id="JBHMBS010000031">
    <property type="protein sequence ID" value="MFB9681276.1"/>
    <property type="molecule type" value="Genomic_DNA"/>
</dbReference>
<keyword evidence="3" id="KW-1185">Reference proteome</keyword>
<dbReference type="Proteomes" id="UP001589610">
    <property type="component" value="Unassembled WGS sequence"/>
</dbReference>
<sequence>MTEAEKELDLAVKALKRAPTGKRAAARARVRAAVAEVLRAGKPVMEVVELSGYSRERVRQVARAAGIEAPPEQRAKGRPKQTAPGSSASD</sequence>
<evidence type="ECO:0000256" key="1">
    <source>
        <dbReference type="SAM" id="MobiDB-lite"/>
    </source>
</evidence>
<name>A0ABV5TQ88_9ACTN</name>